<evidence type="ECO:0000256" key="11">
    <source>
        <dbReference type="ARBA" id="ARBA00022581"/>
    </source>
</evidence>
<comment type="subunit">
    <text evidence="32">The mature envelope protein (Env) consists of a homotrimer of non-covalently associated gp120-gp41 heterodimers. The resulting complex protrudes from the virus surface as a spike. There seems to be as few as 10 spikes on the average virion. Surface protein gp120 interacts with host CD4, CCR5 and CXCR4. Gp120 also interacts with the C-type lectins CD209/DC-SIGN and CLEC4M/DC-SIGNR (collectively referred to as DC-SIGN(R)). Gp120 and gp41 interact with GalCer. Gp120 interacts with host ITGA4/ITGB7 complex; on CD4+ T-cells, this interaction results in rapid activation of integrin ITGAL/LFA-1, which facilitates efficient cell-to-cell spreading of HIV-1. Gp120 interacts with cell-associated heparan sulfate; this interaction increases virus infectivity on permissive cells and may be involved in infection of CD4- cells.</text>
</comment>
<keyword evidence="10 32" id="KW-1165">Clathrin-mediated endocytosis of virus by host</keyword>
<feature type="region of interest" description="Immunosuppression" evidence="32">
    <location>
        <begin position="563"/>
        <end position="581"/>
    </location>
</feature>
<keyword evidence="9 32" id="KW-1032">Host cell membrane</keyword>
<dbReference type="FunFam" id="1.10.287.210:FF:000001">
    <property type="entry name" value="Envelope glycoprotein gp160"/>
    <property type="match status" value="1"/>
</dbReference>
<feature type="domain" description="Human immunodeficiency virus 1 envelope glycoprotein Gp120" evidence="35">
    <location>
        <begin position="141"/>
        <end position="500"/>
    </location>
</feature>
<dbReference type="HAMAP" id="MF_04083">
    <property type="entry name" value="HIV_ENV"/>
    <property type="match status" value="1"/>
</dbReference>
<proteinExistence type="inferred from homology"/>
<keyword evidence="24 32" id="KW-0175">Coiled coil</keyword>
<feature type="domain" description="Human immunodeficiency virus 1 envelope glycoprotein Gp120" evidence="35">
    <location>
        <begin position="33"/>
        <end position="138"/>
    </location>
</feature>
<evidence type="ECO:0000256" key="6">
    <source>
        <dbReference type="ARBA" id="ARBA00004650"/>
    </source>
</evidence>
<evidence type="ECO:0000256" key="19">
    <source>
        <dbReference type="ARBA" id="ARBA00022870"/>
    </source>
</evidence>
<keyword evidence="23 32" id="KW-1039">Host endosome</keyword>
<keyword evidence="19 32" id="KW-1043">Host membrane</keyword>
<evidence type="ECO:0000256" key="23">
    <source>
        <dbReference type="ARBA" id="ARBA00023046"/>
    </source>
</evidence>
<comment type="domain">
    <text evidence="32">The CD4-binding region is targeted by the antibody b12.</text>
</comment>
<evidence type="ECO:0000256" key="10">
    <source>
        <dbReference type="ARBA" id="ARBA00022570"/>
    </source>
</evidence>
<evidence type="ECO:0000256" key="9">
    <source>
        <dbReference type="ARBA" id="ARBA00022511"/>
    </source>
</evidence>
<dbReference type="FunFam" id="2.170.40.20:FF:000003">
    <property type="entry name" value="Envelope glycoprotein gp160"/>
    <property type="match status" value="1"/>
</dbReference>
<keyword evidence="26 32" id="KW-0564">Palmitate</keyword>
<evidence type="ECO:0000256" key="26">
    <source>
        <dbReference type="ARBA" id="ARBA00023139"/>
    </source>
</evidence>
<comment type="function">
    <text evidence="32">Surface protein gp120: Attaches the virus to the host lymphoid cell by binding to the primary receptor CD4. This interaction induces a structural rearrangement creating a high affinity binding site for a chemokine coreceptor like CXCR4 and/or CCR5. Acts as a ligand for CD209/DC-SIGN and CLEC4M/DC-SIGNR, which are respectively found on dendritic cells (DCs), and on endothelial cells of liver sinusoids and lymph node sinuses. These interactions allow capture of viral particles at mucosal surfaces by these cells and subsequent transmission to permissive cells. HIV subverts the migration properties of dendritic cells to gain access to CD4+ T-cells in lymph nodes. Virus transmission to permissive T-cells occurs either in trans (without DCs infection, through viral capture and transmission), or in cis (following DCs productive infection, through the usual CD4-gp120 interaction), thereby inducing a robust infection. In trans infection, bound virions remain infectious over days and it is proposed that they are not degraded, but protected in non-lysosomal acidic organelles within the DCs close to the cell membrane thus contributing to the viral infectious potential during DCs' migration from the periphery to the lymphoid tissues. On arrival at lymphoid tissues, intact virions recycle back to DCs' cell surface allowing virus transmission to CD4+ T-cells.</text>
</comment>
<comment type="PTM">
    <text evidence="32">Highly glycosylated by host. The high number of glycan on the protein is reffered to as 'glycan shield' because it contributes to hide protein sequence from adaptive immune system.</text>
</comment>
<keyword evidence="7 32" id="KW-1168">Fusion of virus membrane with host membrane</keyword>
<evidence type="ECO:0000256" key="27">
    <source>
        <dbReference type="ARBA" id="ARBA00023157"/>
    </source>
</evidence>
<feature type="short sequence motif" description="YXXL motif; contains endocytosis signal" evidence="32">
    <location>
        <begin position="701"/>
        <end position="704"/>
    </location>
</feature>
<organismHost>
    <name type="scientific">Homo sapiens</name>
    <name type="common">Human</name>
    <dbReference type="NCBI Taxonomy" id="9606"/>
</organismHost>
<evidence type="ECO:0000256" key="30">
    <source>
        <dbReference type="ARBA" id="ARBA00023288"/>
    </source>
</evidence>
<feature type="disulfide bond" evidence="32">
    <location>
        <begin position="587"/>
        <end position="593"/>
    </location>
</feature>
<evidence type="ECO:0000259" key="36">
    <source>
        <dbReference type="Pfam" id="PF00517"/>
    </source>
</evidence>
<comment type="miscellaneous">
    <text evidence="32">HIV-1 lineages are divided in three main groups, M (for Major), O (for Outlier), and N (for New, or Non-M, Non-O). The vast majority of strains found worldwide belong to the group M. Group O seems to be endemic to and largely confined to Cameroon and neighboring countries in West Central Africa, where these viruses represent a small minority of HIV-1 strains. The group N is represented by a limited number of isolates from Cameroonian persons. The group M is further subdivided in 9 clades or subtypes (A to D, F to H, J and K).</text>
</comment>
<gene>
    <name evidence="32 37" type="primary">env</name>
</gene>
<dbReference type="InterPro" id="IPR000777">
    <property type="entry name" value="HIV1_Gp120"/>
</dbReference>
<feature type="region of interest" description="CD4-binding loop" evidence="32">
    <location>
        <begin position="353"/>
        <end position="363"/>
    </location>
</feature>
<feature type="region of interest" description="Fusion peptide" evidence="32">
    <location>
        <begin position="501"/>
        <end position="521"/>
    </location>
</feature>
<keyword evidence="25 32" id="KW-0472">Membrane</keyword>
<dbReference type="GO" id="GO:0044175">
    <property type="term" value="C:host cell endosome membrane"/>
    <property type="evidence" value="ECO:0007669"/>
    <property type="project" value="UniProtKB-SubCell"/>
</dbReference>
<comment type="similarity">
    <text evidence="32">Belongs to the HIV-1 env protein family.</text>
</comment>
<keyword evidence="13 32" id="KW-0165">Cleavage on pair of basic residues</keyword>
<dbReference type="GO" id="GO:0020002">
    <property type="term" value="C:host cell plasma membrane"/>
    <property type="evidence" value="ECO:0007669"/>
    <property type="project" value="UniProtKB-SubCell"/>
</dbReference>
<dbReference type="Pfam" id="PF00517">
    <property type="entry name" value="GP41"/>
    <property type="match status" value="1"/>
</dbReference>
<comment type="domain">
    <text evidence="32 33">The 17 amino acids long immunosuppressive region is present in many retroviral envelope proteins. Synthetic peptides derived from this relatively conserved sequence inhibit immune function in vitro and in vivo.</text>
</comment>
<keyword evidence="29 32" id="KW-0899">Viral immunoevasion</keyword>
<dbReference type="InterPro" id="IPR037527">
    <property type="entry name" value="Gp160"/>
</dbReference>
<keyword evidence="16 32" id="KW-0732">Signal</keyword>
<feature type="chain" id="PRO_5023378214" description="Envelope glycoprotein gp160" evidence="32">
    <location>
        <begin position="32"/>
        <end position="852"/>
    </location>
</feature>
<dbReference type="SUPFAM" id="SSF58069">
    <property type="entry name" value="Virus ectodomain"/>
    <property type="match status" value="1"/>
</dbReference>
<comment type="function">
    <text evidence="32">Transmembrane protein gp41: Acts as a class I viral fusion protein. Under the current model, the protein has at least 3 conformational states: pre-fusion native state, pre-hairpin intermediate state, and post-fusion hairpin state. During fusion of viral and target intracellular membranes, the coiled coil regions (heptad repeats) assume a trimer-of-hairpins structure, positioning the fusion peptide in close proximity to the C-terminal region of the ectodomain. The formation of this structure appears to drive apposition and subsequent fusion of viral and target cell membranes. Complete fusion occurs in host cell endosomes and is dynamin-dependent, however some lipid transfer might occur at the plasma membrane. The virus undergoes clathrin-dependent internalization long before endosomal fusion, thus minimizing the surface exposure of conserved viral epitopes during fusion and reducing the efficacy of inhibitors targeting these epitopes. Membranes fusion leads to delivery of the nucleocapsid into the cytoplasm.</text>
</comment>
<feature type="disulfide bond" evidence="32">
    <location>
        <begin position="53"/>
        <end position="73"/>
    </location>
</feature>
<keyword evidence="8 32" id="KW-1170">Fusion of virus membrane with host endosomal membrane</keyword>
<dbReference type="GO" id="GO:0019062">
    <property type="term" value="P:virion attachment to host cell"/>
    <property type="evidence" value="ECO:0007669"/>
    <property type="project" value="UniProtKB-UniRule"/>
</dbReference>
<dbReference type="Gene3D" id="1.10.287.210">
    <property type="match status" value="1"/>
</dbReference>
<evidence type="ECO:0000256" key="15">
    <source>
        <dbReference type="ARBA" id="ARBA00022703"/>
    </source>
</evidence>
<evidence type="ECO:0000256" key="16">
    <source>
        <dbReference type="ARBA" id="ARBA00022729"/>
    </source>
</evidence>
<evidence type="ECO:0000259" key="35">
    <source>
        <dbReference type="Pfam" id="PF00516"/>
    </source>
</evidence>
<dbReference type="GO" id="GO:1903911">
    <property type="term" value="P:positive regulation of receptor clustering"/>
    <property type="evidence" value="ECO:0007669"/>
    <property type="project" value="UniProtKB-UniRule"/>
</dbReference>
<feature type="chain" id="PRO_5023378213" description="Transmembrane protein gp41" evidence="32">
    <location>
        <begin position="501"/>
        <end position="852"/>
    </location>
</feature>
<evidence type="ECO:0000256" key="34">
    <source>
        <dbReference type="SAM" id="MobiDB-lite"/>
    </source>
</evidence>
<keyword evidence="20 32" id="KW-0261">Viral envelope protein</keyword>
<evidence type="ECO:0000256" key="12">
    <source>
        <dbReference type="ARBA" id="ARBA00022595"/>
    </source>
</evidence>
<dbReference type="EMBL" id="HM638919">
    <property type="protein sequence ID" value="ADM30592.1"/>
    <property type="molecule type" value="Genomic_DNA"/>
</dbReference>
<feature type="coiled-coil region" evidence="32">
    <location>
        <begin position="622"/>
        <end position="656"/>
    </location>
</feature>
<evidence type="ECO:0000256" key="31">
    <source>
        <dbReference type="ARBA" id="ARBA00023296"/>
    </source>
</evidence>
<evidence type="ECO:0000256" key="29">
    <source>
        <dbReference type="ARBA" id="ARBA00023280"/>
    </source>
</evidence>
<evidence type="ECO:0000256" key="33">
    <source>
        <dbReference type="RuleBase" id="RU363095"/>
    </source>
</evidence>
<evidence type="ECO:0000313" key="37">
    <source>
        <dbReference type="EMBL" id="ADM30592.1"/>
    </source>
</evidence>
<dbReference type="GO" id="GO:0019082">
    <property type="term" value="P:viral protein processing"/>
    <property type="evidence" value="ECO:0007669"/>
    <property type="project" value="UniProtKB-UniRule"/>
</dbReference>
<comment type="miscellaneous">
    <text evidence="32">Inhibitors targeting HIV-1 viral envelope proteins are used as antiretroviral drugs. Attachment of virions to the cell surface via non-specific interactions and CD4 binding can be blocked by inhibitors that include cyanovirin-N, cyclotriazadisulfonamide analogs, PRO 2000, TNX 355 and PRO 542. In addition, BMS 806 can block CD4-induced conformational changes. Env interactions with the coreceptor molecules can be targeted by CCR5 antagonists including SCH-D, maraviroc (UK 427857) and aplaviroc (GW 873140), and the CXCR4 antagonist AMD 070. Fusion of viral and cellular membranes can be inhibited by peptides such as enfuvirtide and tifuvirtide (T 1249). Resistance to inhibitors associated with mutations in Env are observed. Most of the time, single mutations confer only a modest reduction in drug susceptibility. Combination of several mutations is usually required to develop a high-level drug resistance.</text>
</comment>
<comment type="function">
    <text evidence="32">Envelope glycoprotein gp160: Oligomerizes in the host endoplasmic reticulum into predominantly trimers. In a second time, gp160 transits in the host Golgi, where glycosylation is completed. The precursor is then proteolytically cleaved in the trans-Golgi and thereby activated by cellular furin or furin-like proteases to produce gp120 and gp41.</text>
</comment>
<dbReference type="CDD" id="cd09909">
    <property type="entry name" value="HIV-1-like_HR1-HR2"/>
    <property type="match status" value="1"/>
</dbReference>
<evidence type="ECO:0000256" key="1">
    <source>
        <dbReference type="ARBA" id="ARBA00004402"/>
    </source>
</evidence>
<dbReference type="GO" id="GO:0075512">
    <property type="term" value="P:clathrin-dependent endocytosis of virus by host cell"/>
    <property type="evidence" value="ECO:0007669"/>
    <property type="project" value="UniProtKB-UniRule"/>
</dbReference>
<feature type="lipid moiety-binding region" description="S-palmitoyl cysteine; by host" evidence="32">
    <location>
        <position position="753"/>
    </location>
</feature>
<dbReference type="GO" id="GO:1903908">
    <property type="term" value="P:positive regulation of plasma membrane raft polarization"/>
    <property type="evidence" value="ECO:0007669"/>
    <property type="project" value="UniProtKB-UniRule"/>
</dbReference>
<keyword evidence="22 32" id="KW-1133">Transmembrane helix</keyword>
<evidence type="ECO:0000256" key="22">
    <source>
        <dbReference type="ARBA" id="ARBA00022989"/>
    </source>
</evidence>
<dbReference type="FunFam" id="2.170.40.20:FF:000001">
    <property type="entry name" value="Envelope glycoprotein gp160"/>
    <property type="match status" value="1"/>
</dbReference>
<reference evidence="37" key="2">
    <citation type="submission" date="2010-07" db="EMBL/GenBank/DDBJ databases">
        <authorList>
            <person name="Anderson J."/>
            <person name="Ping L.-H."/>
            <person name="Dibben O."/>
            <person name="Jabara C."/>
            <person name="Arney L."/>
            <person name="Kincer L."/>
            <person name="Tang Y."/>
            <person name="Hobbs M."/>
            <person name="Hoffman I."/>
            <person name="Kazembe P."/>
            <person name="Jones C."/>
            <person name="Borrow P."/>
            <person name="Fiscus S."/>
            <person name="Cohen M."/>
            <person name="Swanstrom R."/>
        </authorList>
    </citation>
    <scope>NUCLEOTIDE SEQUENCE</scope>
    <source>
        <strain evidence="37">C019_F6_3S</strain>
    </source>
</reference>
<reference evidence="37" key="1">
    <citation type="journal article" date="2010" name="PLoS Pathog.">
        <title>HIV-1 Populations in Semen Arise through Multiple Mechanisms.</title>
        <authorList>
            <consortium name="Center for HIV/AIDS Vaccine Immunology"/>
            <person name="Anderson J.A."/>
            <person name="Ping L.H."/>
            <person name="Dibben O."/>
            <person name="Jabara C.B."/>
            <person name="Arney L."/>
            <person name="Kincer L."/>
            <person name="Tang Y."/>
            <person name="Hobbs M."/>
            <person name="Hoffman I."/>
            <person name="Kazembe P."/>
            <person name="Jones C.D."/>
            <person name="Borrow P."/>
            <person name="Fiscus S."/>
            <person name="Cohen M.S."/>
            <person name="Swanstrom R."/>
        </authorList>
    </citation>
    <scope>NUCLEOTIDE SEQUENCE</scope>
    <source>
        <strain evidence="37">C019_F6_3S</strain>
    </source>
</reference>
<comment type="domain">
    <text evidence="32">Some of the most genetically diverse regions of the viral genome are present in Env. They are called variable regions 1 through 5 (V1 through V5). Coreceptor usage of gp120 is determined mainly by the primary structure of the third variable region (V3) in the outer domain of gp120. The sequence of V3 determines which coreceptor, CCR5 and/or CXCR4 (corresponding to R5/macrophage, X4/T cell and R5X4/T cell and macrophage tropism), is used to trigger the fusion potential of the Env complex, and hence which cells the virus can infect. Binding to CCR5 involves a region adjacent in addition to V3.</text>
</comment>
<evidence type="ECO:0000256" key="3">
    <source>
        <dbReference type="ARBA" id="ARBA00004505"/>
    </source>
</evidence>
<dbReference type="Gene3D" id="1.20.5.490">
    <property type="entry name" value="Single helix bin"/>
    <property type="match status" value="1"/>
</dbReference>
<feature type="transmembrane region" description="Helical" evidence="33">
    <location>
        <begin position="13"/>
        <end position="41"/>
    </location>
</feature>
<dbReference type="GO" id="GO:0005198">
    <property type="term" value="F:structural molecule activity"/>
    <property type="evidence" value="ECO:0007669"/>
    <property type="project" value="UniProtKB-UniRule"/>
</dbReference>
<evidence type="ECO:0000256" key="21">
    <source>
        <dbReference type="ARBA" id="ARBA00022890"/>
    </source>
</evidence>
<evidence type="ECO:0000256" key="32">
    <source>
        <dbReference type="HAMAP-Rule" id="MF_04083"/>
    </source>
</evidence>
<feature type="domain" description="Retroviral envelope protein GP41-like" evidence="36">
    <location>
        <begin position="519"/>
        <end position="709"/>
    </location>
</feature>
<feature type="region of interest" description="Disordered" evidence="34">
    <location>
        <begin position="443"/>
        <end position="463"/>
    </location>
</feature>
<evidence type="ECO:0000256" key="24">
    <source>
        <dbReference type="ARBA" id="ARBA00023054"/>
    </source>
</evidence>
<keyword evidence="11 32" id="KW-0945">Host-virus interaction</keyword>
<evidence type="ECO:0000256" key="5">
    <source>
        <dbReference type="ARBA" id="ARBA00004578"/>
    </source>
</evidence>
<keyword evidence="17 32" id="KW-1161">Viral attachment to host cell</keyword>
<keyword evidence="14 32" id="KW-0812">Transmembrane</keyword>
<name>E1AEH4_HV1</name>
<evidence type="ECO:0000256" key="13">
    <source>
        <dbReference type="ARBA" id="ARBA00022685"/>
    </source>
</evidence>
<feature type="disulfide bond" evidence="32">
    <location>
        <begin position="209"/>
        <end position="238"/>
    </location>
</feature>
<keyword evidence="15 32" id="KW-0053">Apoptosis</keyword>
<feature type="transmembrane region" description="Helical" evidence="33">
    <location>
        <begin position="501"/>
        <end position="524"/>
    </location>
</feature>
<evidence type="ECO:0000256" key="28">
    <source>
        <dbReference type="ARBA" id="ARBA00023180"/>
    </source>
</evidence>
<dbReference type="Pfam" id="PF00516">
    <property type="entry name" value="GP120"/>
    <property type="match status" value="2"/>
</dbReference>
<accession>E1AEH4</accession>
<keyword evidence="31 32" id="KW-1160">Virus entry into host cell</keyword>
<comment type="domain">
    <text evidence="32">The membrane proximal external region (MPER) present in gp41 is a tryptophan-rich region recognized by the antibodies 2F5, Z13, and 4E10. MPER seems to play a role in fusion.</text>
</comment>
<organism evidence="37">
    <name type="scientific">Human immunodeficiency virus type 1</name>
    <name type="common">HIV-1</name>
    <dbReference type="NCBI Taxonomy" id="11676"/>
    <lineage>
        <taxon>Viruses</taxon>
        <taxon>Riboviria</taxon>
        <taxon>Pararnavirae</taxon>
        <taxon>Artverviricota</taxon>
        <taxon>Revtraviricetes</taxon>
        <taxon>Ortervirales</taxon>
        <taxon>Retroviridae</taxon>
        <taxon>Orthoretrovirinae</taxon>
        <taxon>Lentivirus</taxon>
        <taxon>Lentivirus humimdef1</taxon>
    </lineage>
</organism>
<dbReference type="InterPro" id="IPR036377">
    <property type="entry name" value="Gp120_core_sf"/>
</dbReference>
<protein>
    <recommendedName>
        <fullName evidence="32">Envelope glycoprotein gp160</fullName>
    </recommendedName>
    <alternativeName>
        <fullName evidence="32">Env polyprotein</fullName>
    </alternativeName>
    <component>
        <recommendedName>
            <fullName evidence="32">Surface protein gp120</fullName>
            <shortName evidence="32">SU</shortName>
        </recommendedName>
        <alternativeName>
            <fullName evidence="32">Glycoprotein 120</fullName>
            <shortName evidence="32">gp120</shortName>
        </alternativeName>
    </component>
    <component>
        <recommendedName>
            <fullName evidence="32">Transmembrane protein gp41</fullName>
            <shortName evidence="32">TM</shortName>
        </recommendedName>
        <alternativeName>
            <fullName evidence="32">Glycoprotein 41</fullName>
            <shortName evidence="32">gp41</shortName>
        </alternativeName>
    </component>
</protein>
<dbReference type="GO" id="GO:0019064">
    <property type="term" value="P:fusion of virus membrane with host plasma membrane"/>
    <property type="evidence" value="ECO:0007669"/>
    <property type="project" value="UniProtKB-UniRule"/>
</dbReference>
<evidence type="ECO:0000256" key="18">
    <source>
        <dbReference type="ARBA" id="ARBA00022844"/>
    </source>
</evidence>
<keyword evidence="30 32" id="KW-0449">Lipoprotein</keyword>
<comment type="PTM">
    <text evidence="32">Palmitoylation of the transmembrane protein and of Env polyprotein (prior to its proteolytic cleavage) is essential for their association with host cell membrane lipid rafts. Palmitoylation is therefore required for envelope trafficking to classical lipid rafts, but not for viral replication.</text>
</comment>
<evidence type="ECO:0000256" key="14">
    <source>
        <dbReference type="ARBA" id="ARBA00022692"/>
    </source>
</evidence>
<dbReference type="GO" id="GO:0016020">
    <property type="term" value="C:membrane"/>
    <property type="evidence" value="ECO:0007669"/>
    <property type="project" value="UniProtKB-UniRule"/>
</dbReference>
<feature type="region of interest" description="MPER; binding to GalCer" evidence="32">
    <location>
        <begin position="651"/>
        <end position="672"/>
    </location>
</feature>
<feature type="topological domain" description="Cytoplasmic" evidence="32">
    <location>
        <begin position="695"/>
        <end position="852"/>
    </location>
</feature>
<comment type="caution">
    <text evidence="32 33">Lacks conserved residue(s) required for the propagation of feature annotation.</text>
</comment>
<dbReference type="GO" id="GO:0019031">
    <property type="term" value="C:viral envelope"/>
    <property type="evidence" value="ECO:0007669"/>
    <property type="project" value="UniProtKB-KW"/>
</dbReference>
<keyword evidence="18 32" id="KW-0946">Virion</keyword>
<evidence type="ECO:0000256" key="20">
    <source>
        <dbReference type="ARBA" id="ARBA00022879"/>
    </source>
</evidence>
<keyword evidence="21 32" id="KW-1164">Virus endocytosis by host</keyword>
<feature type="transmembrane region" description="Helical" evidence="33">
    <location>
        <begin position="667"/>
        <end position="694"/>
    </location>
</feature>
<evidence type="ECO:0000256" key="2">
    <source>
        <dbReference type="ARBA" id="ARBA00004433"/>
    </source>
</evidence>
<evidence type="ECO:0000256" key="17">
    <source>
        <dbReference type="ARBA" id="ARBA00022804"/>
    </source>
</evidence>
<feature type="disulfide bond" evidence="32">
    <location>
        <begin position="219"/>
        <end position="230"/>
    </location>
</feature>
<dbReference type="SUPFAM" id="SSF56502">
    <property type="entry name" value="gp120 core"/>
    <property type="match status" value="2"/>
</dbReference>
<comment type="PTM">
    <text evidence="32">Specific enzymatic cleavages in vivo yield mature proteins. Envelope glycoproteins are synthesized as a inactive precursor that is heavily N-glycosylated and processed likely by host cell furin in the Golgi to yield the mature SU and TM proteins. The cleavage site between SU and TM requires the minimal sequence [KR]-X-[KR]-R. About 2 of the 9 disulfide bonds of gp41 are reduced by P4HB/PDI, following binding to CD4 receptor.</text>
</comment>
<keyword evidence="12 32" id="KW-1162">Viral penetration into host cytoplasm</keyword>
<dbReference type="InterPro" id="IPR000328">
    <property type="entry name" value="GP41-like"/>
</dbReference>
<feature type="site" description="Cleavage; by host furin" evidence="32">
    <location>
        <begin position="500"/>
        <end position="501"/>
    </location>
</feature>
<sequence length="852" mass="96350">MRVMGIRRNCQRWWIWGILGFWMLMTYNVLGNLWVTVYYGVPVWKEAKTTLFCASDAKAYDTEVHNVWATHACVPTDPNPQEMVLENVTENFNMWKNDMVDQMHEDIISLWDQSLKPCVKLTPLCVTLRCNATYNNTMNGEIKNCSFNATTEIRDKEKKMSALFYRLDIVPLDGNNNNSNEYRLINCNTSTITQACPKVSFDPIPIHYCAPAGYAILKCNDRTFNGTGPCNNVSTVQCTHGIKPVVSTQLLLNGSLAEKEIIIRSENLTDNAKTIIVHLNESVNIVCTRPSNNTRKSVRIGPGQTFYATGEIIGDIRQAHCNISKNDWEKTLTRVGKKLREHFPNKTINFTSSSGGDLEITTHSFNCRGEFFYCNTSGLFNSTYNITNSSDSENSSNSTITLQCRIKQIINMWQEVGRAMYAPPIEGSITCNSSITGLLLTRDGGTPSEGNNNTETFRPGGGDMRNNWRSELYKYKVVEIKPLGIAPTKAKRRVVEREKRAVGIGAVLLGFLGAAGSTMGAASITLTVQARQLLSGIVQQQSNLLRAIEAQQHMLQLTVWGIKQLQTRVLAIERYLKDQQLLGIWGCSGKIICTTTVPWNSSWSNKSQNDIWDNMTWMQWDREISNYTGIIYSLLEESQNQQEKNEKDLLALDSWNNLWNWFSITKWLWYIKIFIMVVGGLIGLRIIFAVLSIVNRVRQGYSPLSFQTLLPNPRGPDRLRGIEEEGGEQDRDRSVRLVSGFLALAWDDLRNLCLFSYHQLRDFILIVARAAELLGRSSLRGLQRGWETLKYLGSLVQYWGLELKKSAISLLDTIAIAVAEGTDRIIELIQGIGRAIYNIPRRIRQGFEAALQ</sequence>
<evidence type="ECO:0000256" key="8">
    <source>
        <dbReference type="ARBA" id="ARBA00022510"/>
    </source>
</evidence>
<dbReference type="GO" id="GO:0052031">
    <property type="term" value="P:symbiont-mediated perturbation of host defense response"/>
    <property type="evidence" value="ECO:0007669"/>
    <property type="project" value="UniProtKB-UniRule"/>
</dbReference>
<comment type="domain">
    <text evidence="32">The YXXL motif is involved in determining the exact site of viral release at the surface of infected mononuclear cells and promotes endocytosis. YXXL and di-leucine endocytosis motifs interact directly or indirectly with the clathrin adapter complexes, opperate independently, and their activities are not additive.</text>
</comment>
<dbReference type="GO" id="GO:0039654">
    <property type="term" value="P:fusion of virus membrane with host endosome membrane"/>
    <property type="evidence" value="ECO:0007669"/>
    <property type="project" value="UniProtKB-UniRule"/>
</dbReference>
<comment type="subcellular location">
    <subcellularLocation>
        <location evidence="3">Host cell membrane</location>
        <topology evidence="3">Peripheral membrane protein</topology>
    </subcellularLocation>
    <subcellularLocation>
        <location evidence="1">Host cell membrane</location>
        <topology evidence="1">Single-pass type I membrane protein</topology>
    </subcellularLocation>
    <subcellularLocation>
        <location evidence="2">Host endosome membrane</location>
        <topology evidence="2">Peripheral membrane protein</topology>
    </subcellularLocation>
    <subcellularLocation>
        <location evidence="5">Host endosome membrane</location>
        <topology evidence="5">Single-pass type I membrane protein</topology>
    </subcellularLocation>
    <subcellularLocation>
        <location evidence="6">Virion membrane</location>
        <topology evidence="6">Peripheral membrane protein</topology>
    </subcellularLocation>
    <subcellularLocation>
        <location evidence="4">Virion membrane</location>
        <topology evidence="4">Single-pass type I membrane protein</topology>
    </subcellularLocation>
</comment>
<keyword evidence="28 32" id="KW-0325">Glycoprotein</keyword>
<evidence type="ECO:0000256" key="25">
    <source>
        <dbReference type="ARBA" id="ARBA00023136"/>
    </source>
</evidence>
<dbReference type="GO" id="GO:0055036">
    <property type="term" value="C:virion membrane"/>
    <property type="evidence" value="ECO:0007669"/>
    <property type="project" value="UniProtKB-SubCell"/>
</dbReference>
<evidence type="ECO:0000256" key="7">
    <source>
        <dbReference type="ARBA" id="ARBA00022506"/>
    </source>
</evidence>
<comment type="subcellular location">
    <molecule>Transmembrane protein gp41</molecule>
    <subcellularLocation>
        <location evidence="32">Virion membrane</location>
        <topology evidence="32">Single-pass type I membrane protein</topology>
    </subcellularLocation>
    <subcellularLocation>
        <location evidence="32">Host cell membrane</location>
        <topology evidence="32">Single-pass type I membrane protein</topology>
    </subcellularLocation>
    <subcellularLocation>
        <location evidence="32">Host endosome membrane</location>
        <topology evidence="32">Single-pass type I membrane protein</topology>
    </subcellularLocation>
    <text evidence="32">It is probably concentrated at the site of budding and incorporated into the virions possibly by contacts between the cytoplasmic tail of Env and the N-terminus of Gag.</text>
</comment>
<comment type="subcellular location">
    <molecule>Surface protein gp120</molecule>
    <subcellularLocation>
        <location evidence="32">Virion membrane</location>
        <topology evidence="32">Peripheral membrane protein</topology>
    </subcellularLocation>
    <subcellularLocation>
        <location evidence="32">Host cell membrane</location>
        <topology evidence="32">Peripheral membrane protein</topology>
    </subcellularLocation>
    <subcellularLocation>
        <location evidence="32">Host endosome membrane</location>
        <topology evidence="32">Single-pass type I membrane protein</topology>
    </subcellularLocation>
    <text evidence="32">The surface protein is not anchored to the viral envelope, but associates with the extravirion surface through its binding to TM. It is probably concentrated at the site of budding and incorporated into the virions possibly by contacts between the cytoplasmic tail of Env and the N-terminus of Gag.</text>
</comment>
<keyword evidence="27 32" id="KW-1015">Disulfide bond</keyword>
<evidence type="ECO:0000256" key="4">
    <source>
        <dbReference type="ARBA" id="ARBA00004563"/>
    </source>
</evidence>
<dbReference type="Gene3D" id="2.170.40.20">
    <property type="entry name" value="Human immunodeficiency virus 1, Gp160, envelope glycoprotein"/>
    <property type="match status" value="2"/>
</dbReference>